<proteinExistence type="predicted"/>
<dbReference type="PANTHER" id="PTHR43668">
    <property type="entry name" value="ALLANTOINASE"/>
    <property type="match status" value="1"/>
</dbReference>
<sequence length="431" mass="47490">MKEKYLTNARIIDPKNQIDEIGGLIIDTKGLIKAIGKKVANGNLPADAERIDLKKQILIPGIVDMRVFVGEPGYEYKESFRTLSDAALSGGVTSVVSMPNTSPVIDSVSMVDFLKRRGRDKSKINIFPSASLTKNTDGKQMTEFGLLKRKGIIAFTDGIKTVQDPQVMSRIMNFAGQSQSLIIQHAEDNILSEGGLINDGEISTRLGLKGIPSLAEKIIVERDLSFLEEYFCRYHISQISSAKTVSVIKKAKEEGKIFTVGVSINNLSLNENDIGDFKTFLKLSPPLRTENDRTSLVESVNNGIIDVIVSDHKPQDEESKRLTFSQAATGAIGVETLLSLALELFHNKSIKLDKLLASITSNPAKILGINKGNLEVGNDADLCVLDINKPWIVKQNELKSKSKNTPIENRKLQGRVLKTFIKGEIAYERIH</sequence>
<dbReference type="GO" id="GO:0006145">
    <property type="term" value="P:purine nucleobase catabolic process"/>
    <property type="evidence" value="ECO:0007669"/>
    <property type="project" value="TreeGrafter"/>
</dbReference>
<dbReference type="SUPFAM" id="SSF51556">
    <property type="entry name" value="Metallo-dependent hydrolases"/>
    <property type="match status" value="1"/>
</dbReference>
<feature type="domain" description="Dihydroorotase catalytic" evidence="4">
    <location>
        <begin position="56"/>
        <end position="242"/>
    </location>
</feature>
<dbReference type="Gene3D" id="2.30.40.10">
    <property type="entry name" value="Urease, subunit C, domain 1"/>
    <property type="match status" value="1"/>
</dbReference>
<evidence type="ECO:0000313" key="5">
    <source>
        <dbReference type="EMBL" id="SVB50136.1"/>
    </source>
</evidence>
<dbReference type="InterPro" id="IPR050138">
    <property type="entry name" value="DHOase/Allantoinase_Hydrolase"/>
</dbReference>
<evidence type="ECO:0000256" key="1">
    <source>
        <dbReference type="ARBA" id="ARBA00022833"/>
    </source>
</evidence>
<dbReference type="GO" id="GO:0005737">
    <property type="term" value="C:cytoplasm"/>
    <property type="evidence" value="ECO:0007669"/>
    <property type="project" value="TreeGrafter"/>
</dbReference>
<dbReference type="InterPro" id="IPR004722">
    <property type="entry name" value="DHOase"/>
</dbReference>
<evidence type="ECO:0000256" key="2">
    <source>
        <dbReference type="ARBA" id="ARBA00022975"/>
    </source>
</evidence>
<keyword evidence="1" id="KW-0862">Zinc</keyword>
<keyword evidence="2" id="KW-0665">Pyrimidine biosynthesis</keyword>
<feature type="domain" description="Amidohydrolase 3" evidence="3">
    <location>
        <begin position="347"/>
        <end position="427"/>
    </location>
</feature>
<dbReference type="SUPFAM" id="SSF51338">
    <property type="entry name" value="Composite domain of metallo-dependent hydrolases"/>
    <property type="match status" value="1"/>
</dbReference>
<dbReference type="CDD" id="cd01317">
    <property type="entry name" value="DHOase_IIa"/>
    <property type="match status" value="1"/>
</dbReference>
<dbReference type="InterPro" id="IPR011059">
    <property type="entry name" value="Metal-dep_hydrolase_composite"/>
</dbReference>
<dbReference type="Gene3D" id="3.20.20.140">
    <property type="entry name" value="Metal-dependent hydrolases"/>
    <property type="match status" value="1"/>
</dbReference>
<dbReference type="Pfam" id="PF07969">
    <property type="entry name" value="Amidohydro_3"/>
    <property type="match status" value="1"/>
</dbReference>
<dbReference type="InterPro" id="IPR032466">
    <property type="entry name" value="Metal_Hydrolase"/>
</dbReference>
<dbReference type="Pfam" id="PF12890">
    <property type="entry name" value="DHOase"/>
    <property type="match status" value="1"/>
</dbReference>
<dbReference type="PANTHER" id="PTHR43668:SF2">
    <property type="entry name" value="ALLANTOINASE"/>
    <property type="match status" value="1"/>
</dbReference>
<dbReference type="InterPro" id="IPR024403">
    <property type="entry name" value="DHOase_cat"/>
</dbReference>
<protein>
    <submittedName>
        <fullName evidence="5">Uncharacterized protein</fullName>
    </submittedName>
</protein>
<dbReference type="AlphaFoldDB" id="A0A382EH70"/>
<reference evidence="5" key="1">
    <citation type="submission" date="2018-05" db="EMBL/GenBank/DDBJ databases">
        <authorList>
            <person name="Lanie J.A."/>
            <person name="Ng W.-L."/>
            <person name="Kazmierczak K.M."/>
            <person name="Andrzejewski T.M."/>
            <person name="Davidsen T.M."/>
            <person name="Wayne K.J."/>
            <person name="Tettelin H."/>
            <person name="Glass J.I."/>
            <person name="Rusch D."/>
            <person name="Podicherti R."/>
            <person name="Tsui H.-C.T."/>
            <person name="Winkler M.E."/>
        </authorList>
    </citation>
    <scope>NUCLEOTIDE SEQUENCE</scope>
</reference>
<gene>
    <name evidence="5" type="ORF">METZ01_LOCUS202990</name>
</gene>
<dbReference type="NCBIfam" id="TIGR00857">
    <property type="entry name" value="pyrC_multi"/>
    <property type="match status" value="1"/>
</dbReference>
<evidence type="ECO:0000259" key="3">
    <source>
        <dbReference type="Pfam" id="PF07969"/>
    </source>
</evidence>
<name>A0A382EH70_9ZZZZ</name>
<dbReference type="GO" id="GO:0004151">
    <property type="term" value="F:dihydroorotase activity"/>
    <property type="evidence" value="ECO:0007669"/>
    <property type="project" value="InterPro"/>
</dbReference>
<accession>A0A382EH70</accession>
<organism evidence="5">
    <name type="scientific">marine metagenome</name>
    <dbReference type="NCBI Taxonomy" id="408172"/>
    <lineage>
        <taxon>unclassified sequences</taxon>
        <taxon>metagenomes</taxon>
        <taxon>ecological metagenomes</taxon>
    </lineage>
</organism>
<dbReference type="GO" id="GO:0004038">
    <property type="term" value="F:allantoinase activity"/>
    <property type="evidence" value="ECO:0007669"/>
    <property type="project" value="TreeGrafter"/>
</dbReference>
<dbReference type="EMBL" id="UINC01044542">
    <property type="protein sequence ID" value="SVB50136.1"/>
    <property type="molecule type" value="Genomic_DNA"/>
</dbReference>
<dbReference type="GO" id="GO:0046872">
    <property type="term" value="F:metal ion binding"/>
    <property type="evidence" value="ECO:0007669"/>
    <property type="project" value="InterPro"/>
</dbReference>
<evidence type="ECO:0000259" key="4">
    <source>
        <dbReference type="Pfam" id="PF12890"/>
    </source>
</evidence>
<dbReference type="GO" id="GO:0006221">
    <property type="term" value="P:pyrimidine nucleotide biosynthetic process"/>
    <property type="evidence" value="ECO:0007669"/>
    <property type="project" value="UniProtKB-KW"/>
</dbReference>
<dbReference type="InterPro" id="IPR013108">
    <property type="entry name" value="Amidohydro_3"/>
</dbReference>